<keyword evidence="2" id="KW-0732">Signal</keyword>
<feature type="transmembrane region" description="Helical" evidence="1">
    <location>
        <begin position="180"/>
        <end position="198"/>
    </location>
</feature>
<evidence type="ECO:0000256" key="1">
    <source>
        <dbReference type="SAM" id="Phobius"/>
    </source>
</evidence>
<name>A0A194AFE4_9BACT</name>
<evidence type="ECO:0000313" key="4">
    <source>
        <dbReference type="Proteomes" id="UP000095200"/>
    </source>
</evidence>
<feature type="chain" id="PRO_5008507576" description="PEP-CTERM protein-sorting domain-containing protein" evidence="2">
    <location>
        <begin position="24"/>
        <end position="202"/>
    </location>
</feature>
<protein>
    <recommendedName>
        <fullName evidence="5">PEP-CTERM protein-sorting domain-containing protein</fullName>
    </recommendedName>
</protein>
<accession>A0A194AFE4</accession>
<sequence>MKKWFAGLVLVLCVFCFGSAAQASLIPYDDLWMADTSQLGATFELMEENAWFAKCNSFGLYQDLGGDHPLTMEIFKGSDGPGAVETLTWDTLTGSGFSLNREFGFYLDSSKLWFLGGGLFLSETDAGHSNHGRDFLQTTFDGESYLLNWEDNQLWLNKGPKCVKPDYNDMIVKVSGMSPTPIPGALLLLLGGLPVALIRKFR</sequence>
<keyword evidence="1" id="KW-0812">Transmembrane</keyword>
<keyword evidence="1" id="KW-0472">Membrane</keyword>
<gene>
    <name evidence="3" type="ORF">DPF_0510</name>
</gene>
<proteinExistence type="predicted"/>
<dbReference type="EMBL" id="BDFE01000007">
    <property type="protein sequence ID" value="GAU07811.1"/>
    <property type="molecule type" value="Genomic_DNA"/>
</dbReference>
<dbReference type="Proteomes" id="UP000095200">
    <property type="component" value="Unassembled WGS sequence"/>
</dbReference>
<comment type="caution">
    <text evidence="3">The sequence shown here is derived from an EMBL/GenBank/DDBJ whole genome shotgun (WGS) entry which is preliminary data.</text>
</comment>
<evidence type="ECO:0008006" key="5">
    <source>
        <dbReference type="Google" id="ProtNLM"/>
    </source>
</evidence>
<dbReference type="AlphaFoldDB" id="A0A194AFE4"/>
<feature type="signal peptide" evidence="2">
    <location>
        <begin position="1"/>
        <end position="23"/>
    </location>
</feature>
<keyword evidence="1" id="KW-1133">Transmembrane helix</keyword>
<dbReference type="RefSeq" id="WP_069857312.1">
    <property type="nucleotide sequence ID" value="NZ_BDFE01000007.1"/>
</dbReference>
<reference evidence="4" key="1">
    <citation type="submission" date="2016-06" db="EMBL/GenBank/DDBJ databases">
        <title>Draft genome sequence of Desulfoplanes formicivorans strain Pf12B.</title>
        <authorList>
            <person name="Watanabe M."/>
            <person name="Kojima H."/>
            <person name="Fukui M."/>
        </authorList>
    </citation>
    <scope>NUCLEOTIDE SEQUENCE [LARGE SCALE GENOMIC DNA]</scope>
    <source>
        <strain evidence="4">Pf12B</strain>
    </source>
</reference>
<organism evidence="3 4">
    <name type="scientific">Desulfoplanes formicivorans</name>
    <dbReference type="NCBI Taxonomy" id="1592317"/>
    <lineage>
        <taxon>Bacteria</taxon>
        <taxon>Pseudomonadati</taxon>
        <taxon>Thermodesulfobacteriota</taxon>
        <taxon>Desulfovibrionia</taxon>
        <taxon>Desulfovibrionales</taxon>
        <taxon>Desulfoplanaceae</taxon>
        <taxon>Desulfoplanes</taxon>
    </lineage>
</organism>
<evidence type="ECO:0000256" key="2">
    <source>
        <dbReference type="SAM" id="SignalP"/>
    </source>
</evidence>
<keyword evidence="4" id="KW-1185">Reference proteome</keyword>
<evidence type="ECO:0000313" key="3">
    <source>
        <dbReference type="EMBL" id="GAU07811.1"/>
    </source>
</evidence>